<keyword evidence="5 10" id="KW-0552">Olfaction</keyword>
<organism evidence="11 12">
    <name type="scientific">Dinoponera quadriceps</name>
    <name type="common">South American ant</name>
    <dbReference type="NCBI Taxonomy" id="609295"/>
    <lineage>
        <taxon>Eukaryota</taxon>
        <taxon>Metazoa</taxon>
        <taxon>Ecdysozoa</taxon>
        <taxon>Arthropoda</taxon>
        <taxon>Hexapoda</taxon>
        <taxon>Insecta</taxon>
        <taxon>Pterygota</taxon>
        <taxon>Neoptera</taxon>
        <taxon>Endopterygota</taxon>
        <taxon>Hymenoptera</taxon>
        <taxon>Apocrita</taxon>
        <taxon>Aculeata</taxon>
        <taxon>Formicoidea</taxon>
        <taxon>Formicidae</taxon>
        <taxon>Ponerinae</taxon>
        <taxon>Ponerini</taxon>
        <taxon>Dinoponera</taxon>
    </lineage>
</organism>
<evidence type="ECO:0000256" key="8">
    <source>
        <dbReference type="ARBA" id="ARBA00023170"/>
    </source>
</evidence>
<evidence type="ECO:0000256" key="5">
    <source>
        <dbReference type="ARBA" id="ARBA00022725"/>
    </source>
</evidence>
<feature type="transmembrane region" description="Helical" evidence="10">
    <location>
        <begin position="57"/>
        <end position="75"/>
    </location>
</feature>
<evidence type="ECO:0000256" key="2">
    <source>
        <dbReference type="ARBA" id="ARBA00022475"/>
    </source>
</evidence>
<feature type="transmembrane region" description="Helical" evidence="10">
    <location>
        <begin position="20"/>
        <end position="45"/>
    </location>
</feature>
<keyword evidence="9 10" id="KW-0807">Transducer</keyword>
<evidence type="ECO:0000256" key="3">
    <source>
        <dbReference type="ARBA" id="ARBA00022606"/>
    </source>
</evidence>
<evidence type="ECO:0000256" key="6">
    <source>
        <dbReference type="ARBA" id="ARBA00022989"/>
    </source>
</evidence>
<proteinExistence type="inferred from homology"/>
<keyword evidence="2" id="KW-1003">Cell membrane</keyword>
<dbReference type="GO" id="GO:0005549">
    <property type="term" value="F:odorant binding"/>
    <property type="evidence" value="ECO:0007669"/>
    <property type="project" value="InterPro"/>
</dbReference>
<dbReference type="RefSeq" id="XP_014480031.1">
    <property type="nucleotide sequence ID" value="XM_014624545.1"/>
</dbReference>
<dbReference type="PANTHER" id="PTHR21137:SF35">
    <property type="entry name" value="ODORANT RECEPTOR 19A-RELATED"/>
    <property type="match status" value="1"/>
</dbReference>
<dbReference type="KEGG" id="dqu:106747198"/>
<reference evidence="12" key="1">
    <citation type="submission" date="2025-08" db="UniProtKB">
        <authorList>
            <consortium name="RefSeq"/>
        </authorList>
    </citation>
    <scope>IDENTIFICATION</scope>
</reference>
<evidence type="ECO:0000256" key="9">
    <source>
        <dbReference type="ARBA" id="ARBA00023224"/>
    </source>
</evidence>
<sequence>MKKIIARRSTLNRTLKFMFVLFGIWPGMSYVLACRVFWVSTLAFIEYCHYHYFLTHIYTAEFLNLMDCMCSFLAYGKVLIKFILFWFNQQNFIEILSMMSDDWDDCAKSDVELRETECKAKISDRIMNSIVILHTMSIVAYCLGIILDNITVDVTDHTAELSYVNKLDFPFDVNTQLVYRTILIVQFLFLIMCGWAAGVTNVLLLSLTLHAAGQMEILCNWFTQLIPQPNEDKQESIVITLGQIVRKHQKIIQFSKSIENLYTLIAFMQFGSNMIMICSLGFLIVTAIGSPNAEEQIVSSLFFYTITNLEAFIFCFAGEYLSNKSKLISIAAYNIAWYDLVPSDGRILLFIILRSQKQLTLTAGKMMDLSLESFADIMKASGSYLSVLLAMQ</sequence>
<dbReference type="AlphaFoldDB" id="A0A6P3XNJ2"/>
<accession>A0A6P3XNJ2</accession>
<dbReference type="Proteomes" id="UP000515204">
    <property type="component" value="Unplaced"/>
</dbReference>
<feature type="transmembrane region" description="Helical" evidence="10">
    <location>
        <begin position="301"/>
        <end position="321"/>
    </location>
</feature>
<protein>
    <recommendedName>
        <fullName evidence="10">Odorant receptor</fullName>
    </recommendedName>
</protein>
<keyword evidence="11" id="KW-1185">Reference proteome</keyword>
<keyword evidence="4 10" id="KW-0812">Transmembrane</keyword>
<dbReference type="PANTHER" id="PTHR21137">
    <property type="entry name" value="ODORANT RECEPTOR"/>
    <property type="match status" value="1"/>
</dbReference>
<keyword evidence="7 10" id="KW-0472">Membrane</keyword>
<feature type="transmembrane region" description="Helical" evidence="10">
    <location>
        <begin position="126"/>
        <end position="147"/>
    </location>
</feature>
<feature type="transmembrane region" description="Helical" evidence="10">
    <location>
        <begin position="177"/>
        <end position="205"/>
    </location>
</feature>
<dbReference type="GO" id="GO:0005886">
    <property type="term" value="C:plasma membrane"/>
    <property type="evidence" value="ECO:0007669"/>
    <property type="project" value="UniProtKB-SubCell"/>
</dbReference>
<evidence type="ECO:0000256" key="4">
    <source>
        <dbReference type="ARBA" id="ARBA00022692"/>
    </source>
</evidence>
<comment type="caution">
    <text evidence="10">Lacks conserved residue(s) required for the propagation of feature annotation.</text>
</comment>
<keyword evidence="8 10" id="KW-0675">Receptor</keyword>
<evidence type="ECO:0000313" key="12">
    <source>
        <dbReference type="RefSeq" id="XP_014480031.1"/>
    </source>
</evidence>
<evidence type="ECO:0000256" key="1">
    <source>
        <dbReference type="ARBA" id="ARBA00004651"/>
    </source>
</evidence>
<keyword evidence="6 10" id="KW-1133">Transmembrane helix</keyword>
<dbReference type="Pfam" id="PF02949">
    <property type="entry name" value="7tm_6"/>
    <property type="match status" value="1"/>
</dbReference>
<evidence type="ECO:0000256" key="10">
    <source>
        <dbReference type="RuleBase" id="RU351113"/>
    </source>
</evidence>
<dbReference type="OrthoDB" id="6765072at2759"/>
<comment type="similarity">
    <text evidence="10">Belongs to the insect chemoreceptor superfamily. Heteromeric odorant receptor channel (TC 1.A.69) family.</text>
</comment>
<keyword evidence="3 10" id="KW-0716">Sensory transduction</keyword>
<name>A0A6P3XNJ2_DINQU</name>
<dbReference type="GO" id="GO:0004984">
    <property type="term" value="F:olfactory receptor activity"/>
    <property type="evidence" value="ECO:0007669"/>
    <property type="project" value="InterPro"/>
</dbReference>
<dbReference type="InterPro" id="IPR004117">
    <property type="entry name" value="7tm6_olfct_rcpt"/>
</dbReference>
<comment type="subcellular location">
    <subcellularLocation>
        <location evidence="1 10">Cell membrane</location>
        <topology evidence="1 10">Multi-pass membrane protein</topology>
    </subcellularLocation>
</comment>
<feature type="transmembrane region" description="Helical" evidence="10">
    <location>
        <begin position="261"/>
        <end position="289"/>
    </location>
</feature>
<evidence type="ECO:0000256" key="7">
    <source>
        <dbReference type="ARBA" id="ARBA00023136"/>
    </source>
</evidence>
<dbReference type="GeneID" id="106747198"/>
<evidence type="ECO:0000313" key="11">
    <source>
        <dbReference type="Proteomes" id="UP000515204"/>
    </source>
</evidence>
<gene>
    <name evidence="12" type="primary">LOC106747198</name>
</gene>
<dbReference type="GO" id="GO:0007165">
    <property type="term" value="P:signal transduction"/>
    <property type="evidence" value="ECO:0007669"/>
    <property type="project" value="UniProtKB-KW"/>
</dbReference>